<dbReference type="EMBL" id="JTDI01000001">
    <property type="protein sequence ID" value="KHK93564.1"/>
    <property type="molecule type" value="Genomic_DNA"/>
</dbReference>
<proteinExistence type="predicted"/>
<dbReference type="STRING" id="1348853.LK12_04790"/>
<dbReference type="Gene3D" id="1.10.260.40">
    <property type="entry name" value="lambda repressor-like DNA-binding domains"/>
    <property type="match status" value="1"/>
</dbReference>
<evidence type="ECO:0000259" key="1">
    <source>
        <dbReference type="PROSITE" id="PS50943"/>
    </source>
</evidence>
<dbReference type="RefSeq" id="WP_039279830.1">
    <property type="nucleotide sequence ID" value="NZ_JTDI01000001.1"/>
</dbReference>
<evidence type="ECO:0000313" key="2">
    <source>
        <dbReference type="EMBL" id="KHK93564.1"/>
    </source>
</evidence>
<comment type="caution">
    <text evidence="2">The sequence shown here is derived from an EMBL/GenBank/DDBJ whole genome shotgun (WGS) entry which is preliminary data.</text>
</comment>
<dbReference type="SUPFAM" id="SSF47413">
    <property type="entry name" value="lambda repressor-like DNA-binding domains"/>
    <property type="match status" value="1"/>
</dbReference>
<reference evidence="2 3" key="1">
    <citation type="submission" date="2014-10" db="EMBL/GenBank/DDBJ databases">
        <title>Genome sequence of Novosphingobium malaysiense MUSC 273(T).</title>
        <authorList>
            <person name="Lee L.-H."/>
        </authorList>
    </citation>
    <scope>NUCLEOTIDE SEQUENCE [LARGE SCALE GENOMIC DNA]</scope>
    <source>
        <strain evidence="2 3">MUSC 273</strain>
    </source>
</reference>
<sequence length="85" mass="9515">MSRSVFSEPYEVLLQALIEGRRAAGLRQIDLAERLGKPQSFVSKFENGERRLDVVEFLVIAKIIGLDPHALIDRLSGLLKPGTRI</sequence>
<dbReference type="AlphaFoldDB" id="A0A0B1ZVV1"/>
<dbReference type="Pfam" id="PF01381">
    <property type="entry name" value="HTH_3"/>
    <property type="match status" value="1"/>
</dbReference>
<accession>A0A0B1ZVV1</accession>
<dbReference type="CDD" id="cd00093">
    <property type="entry name" value="HTH_XRE"/>
    <property type="match status" value="1"/>
</dbReference>
<dbReference type="Proteomes" id="UP000031057">
    <property type="component" value="Unassembled WGS sequence"/>
</dbReference>
<dbReference type="SMART" id="SM00530">
    <property type="entry name" value="HTH_XRE"/>
    <property type="match status" value="1"/>
</dbReference>
<protein>
    <submittedName>
        <fullName evidence="2">XRE family transcriptional regulator</fullName>
    </submittedName>
</protein>
<dbReference type="OrthoDB" id="9803379at2"/>
<feature type="domain" description="HTH cro/C1-type" evidence="1">
    <location>
        <begin position="17"/>
        <end position="71"/>
    </location>
</feature>
<dbReference type="PROSITE" id="PS50943">
    <property type="entry name" value="HTH_CROC1"/>
    <property type="match status" value="1"/>
</dbReference>
<evidence type="ECO:0000313" key="3">
    <source>
        <dbReference type="Proteomes" id="UP000031057"/>
    </source>
</evidence>
<keyword evidence="3" id="KW-1185">Reference proteome</keyword>
<gene>
    <name evidence="2" type="ORF">LK12_04790</name>
</gene>
<dbReference type="InterPro" id="IPR001387">
    <property type="entry name" value="Cro/C1-type_HTH"/>
</dbReference>
<name>A0A0B1ZVV1_9SPHN</name>
<dbReference type="GO" id="GO:0003677">
    <property type="term" value="F:DNA binding"/>
    <property type="evidence" value="ECO:0007669"/>
    <property type="project" value="InterPro"/>
</dbReference>
<organism evidence="2 3">
    <name type="scientific">Novosphingobium malaysiense</name>
    <dbReference type="NCBI Taxonomy" id="1348853"/>
    <lineage>
        <taxon>Bacteria</taxon>
        <taxon>Pseudomonadati</taxon>
        <taxon>Pseudomonadota</taxon>
        <taxon>Alphaproteobacteria</taxon>
        <taxon>Sphingomonadales</taxon>
        <taxon>Sphingomonadaceae</taxon>
        <taxon>Novosphingobium</taxon>
    </lineage>
</organism>
<dbReference type="InterPro" id="IPR010982">
    <property type="entry name" value="Lambda_DNA-bd_dom_sf"/>
</dbReference>